<dbReference type="Gene3D" id="1.20.1250.20">
    <property type="entry name" value="MFS general substrate transporter like domains"/>
    <property type="match status" value="1"/>
</dbReference>
<accession>A0A3A2ZN71</accession>
<evidence type="ECO:0000256" key="6">
    <source>
        <dbReference type="ARBA" id="ARBA00022989"/>
    </source>
</evidence>
<dbReference type="InterPro" id="IPR036259">
    <property type="entry name" value="MFS_trans_sf"/>
</dbReference>
<name>A0A3A2ZN71_9EURO</name>
<dbReference type="PANTHER" id="PTHR21576">
    <property type="entry name" value="UNCHARACTERIZED NODULIN-LIKE PROTEIN"/>
    <property type="match status" value="1"/>
</dbReference>
<evidence type="ECO:0000256" key="4">
    <source>
        <dbReference type="ARBA" id="ARBA00022554"/>
    </source>
</evidence>
<feature type="non-terminal residue" evidence="11">
    <location>
        <position position="230"/>
    </location>
</feature>
<evidence type="ECO:0000256" key="3">
    <source>
        <dbReference type="ARBA" id="ARBA00022448"/>
    </source>
</evidence>
<feature type="transmembrane region" description="Helical" evidence="10">
    <location>
        <begin position="179"/>
        <end position="202"/>
    </location>
</feature>
<keyword evidence="12" id="KW-1185">Reference proteome</keyword>
<feature type="compositionally biased region" description="Basic and acidic residues" evidence="9">
    <location>
        <begin position="12"/>
        <end position="31"/>
    </location>
</feature>
<comment type="subcellular location">
    <subcellularLocation>
        <location evidence="1">Vacuole membrane</location>
        <topology evidence="1">Multi-pass membrane protein</topology>
    </subcellularLocation>
</comment>
<comment type="similarity">
    <text evidence="2">Belongs to the major facilitator superfamily.</text>
</comment>
<evidence type="ECO:0000313" key="11">
    <source>
        <dbReference type="EMBL" id="RJE23723.1"/>
    </source>
</evidence>
<feature type="transmembrane region" description="Helical" evidence="10">
    <location>
        <begin position="122"/>
        <end position="140"/>
    </location>
</feature>
<dbReference type="OrthoDB" id="199930at2759"/>
<dbReference type="Proteomes" id="UP000266188">
    <property type="component" value="Unassembled WGS sequence"/>
</dbReference>
<dbReference type="SUPFAM" id="SSF103473">
    <property type="entry name" value="MFS general substrate transporter"/>
    <property type="match status" value="1"/>
</dbReference>
<sequence length="230" mass="24896">MTGSSGRGNTPIDKRDFDAHRPLLREVDSEYGRPSPTESRFSRMPVNNDNGEDTDGLLHNVVEGIVERDRRKMHKEVVRVCSFVWGVISCLGAGSITAFSLYGPLLLTRLHYSQLRVNGVSIAAEIAMYLPVSFFGFLCDRYSPSPLSLLSAFLFGGGYLLAALTYRSGPPPDAGGTGWPFWVMIVAFILVGAGTSCLYLAAVATCAKNFGRGQYKGIMLSVPIAAFGLS</sequence>
<comment type="caution">
    <text evidence="11">The sequence shown here is derived from an EMBL/GenBank/DDBJ whole genome shotgun (WGS) entry which is preliminary data.</text>
</comment>
<dbReference type="PANTHER" id="PTHR21576:SF45">
    <property type="entry name" value="TRANSPORTER MCH1-RELATED"/>
    <property type="match status" value="1"/>
</dbReference>
<dbReference type="GO" id="GO:0000329">
    <property type="term" value="C:fungal-type vacuole membrane"/>
    <property type="evidence" value="ECO:0007669"/>
    <property type="project" value="TreeGrafter"/>
</dbReference>
<feature type="transmembrane region" description="Helical" evidence="10">
    <location>
        <begin position="147"/>
        <end position="167"/>
    </location>
</feature>
<evidence type="ECO:0000256" key="10">
    <source>
        <dbReference type="SAM" id="Phobius"/>
    </source>
</evidence>
<evidence type="ECO:0000313" key="12">
    <source>
        <dbReference type="Proteomes" id="UP000266188"/>
    </source>
</evidence>
<dbReference type="EMBL" id="MVGC01000107">
    <property type="protein sequence ID" value="RJE23723.1"/>
    <property type="molecule type" value="Genomic_DNA"/>
</dbReference>
<feature type="transmembrane region" description="Helical" evidence="10">
    <location>
        <begin position="77"/>
        <end position="102"/>
    </location>
</feature>
<keyword evidence="3" id="KW-0813">Transport</keyword>
<evidence type="ECO:0000256" key="2">
    <source>
        <dbReference type="ARBA" id="ARBA00008335"/>
    </source>
</evidence>
<evidence type="ECO:0000256" key="1">
    <source>
        <dbReference type="ARBA" id="ARBA00004128"/>
    </source>
</evidence>
<protein>
    <recommendedName>
        <fullName evidence="8">Probable transporter MCH1</fullName>
    </recommendedName>
</protein>
<evidence type="ECO:0000256" key="9">
    <source>
        <dbReference type="SAM" id="MobiDB-lite"/>
    </source>
</evidence>
<feature type="region of interest" description="Disordered" evidence="9">
    <location>
        <begin position="1"/>
        <end position="53"/>
    </location>
</feature>
<dbReference type="AlphaFoldDB" id="A0A3A2ZN71"/>
<evidence type="ECO:0000256" key="5">
    <source>
        <dbReference type="ARBA" id="ARBA00022692"/>
    </source>
</evidence>
<organism evidence="11 12">
    <name type="scientific">Aspergillus sclerotialis</name>
    <dbReference type="NCBI Taxonomy" id="2070753"/>
    <lineage>
        <taxon>Eukaryota</taxon>
        <taxon>Fungi</taxon>
        <taxon>Dikarya</taxon>
        <taxon>Ascomycota</taxon>
        <taxon>Pezizomycotina</taxon>
        <taxon>Eurotiomycetes</taxon>
        <taxon>Eurotiomycetidae</taxon>
        <taxon>Eurotiales</taxon>
        <taxon>Aspergillaceae</taxon>
        <taxon>Aspergillus</taxon>
        <taxon>Aspergillus subgen. Polypaecilum</taxon>
    </lineage>
</organism>
<reference evidence="12" key="1">
    <citation type="submission" date="2017-02" db="EMBL/GenBank/DDBJ databases">
        <authorList>
            <person name="Tafer H."/>
            <person name="Lopandic K."/>
        </authorList>
    </citation>
    <scope>NUCLEOTIDE SEQUENCE [LARGE SCALE GENOMIC DNA]</scope>
    <source>
        <strain evidence="12">CBS 366.77</strain>
    </source>
</reference>
<evidence type="ECO:0000256" key="8">
    <source>
        <dbReference type="ARBA" id="ARBA00039330"/>
    </source>
</evidence>
<gene>
    <name evidence="11" type="ORF">PHISCL_03916</name>
</gene>
<keyword evidence="5 10" id="KW-0812">Transmembrane</keyword>
<evidence type="ECO:0000256" key="7">
    <source>
        <dbReference type="ARBA" id="ARBA00023136"/>
    </source>
</evidence>
<keyword evidence="7 10" id="KW-0472">Membrane</keyword>
<keyword evidence="4" id="KW-0926">Vacuole</keyword>
<keyword evidence="6 10" id="KW-1133">Transmembrane helix</keyword>
<proteinExistence type="inferred from homology"/>